<sequence length="191" mass="20612">MKTLPGCCARYFNNSNSLKVRSSARPRIFAEYAPSSITISPVRISPAASSTCASALLLREILRRMRASTSAGPAVSRMTSFIPHSALTAARPPSVTIRMSGAPRPVLAKSVASDFAWESSRRASRKMTSPEGASIRMLASAGRMRTWCESNPRAGRTSLDPPNVFVSRSNFAICSPPLVTQYVQLGGEYRA</sequence>
<reference evidence="1" key="1">
    <citation type="submission" date="2020-05" db="EMBL/GenBank/DDBJ databases">
        <authorList>
            <person name="Chiriac C."/>
            <person name="Salcher M."/>
            <person name="Ghai R."/>
            <person name="Kavagutti S V."/>
        </authorList>
    </citation>
    <scope>NUCLEOTIDE SEQUENCE</scope>
</reference>
<gene>
    <name evidence="1" type="ORF">UFOPK3492_01423</name>
    <name evidence="2" type="ORF">UFOPK4234_01686</name>
</gene>
<dbReference type="EMBL" id="CAFBQA010000162">
    <property type="protein sequence ID" value="CAB5043191.1"/>
    <property type="molecule type" value="Genomic_DNA"/>
</dbReference>
<evidence type="ECO:0000313" key="1">
    <source>
        <dbReference type="EMBL" id="CAB4909642.1"/>
    </source>
</evidence>
<dbReference type="EMBL" id="CAFBMD010000178">
    <property type="protein sequence ID" value="CAB4909642.1"/>
    <property type="molecule type" value="Genomic_DNA"/>
</dbReference>
<dbReference type="AlphaFoldDB" id="A0A6J7GP21"/>
<name>A0A6J7GP21_9ZZZZ</name>
<protein>
    <submittedName>
        <fullName evidence="1">Unannotated protein</fullName>
    </submittedName>
</protein>
<proteinExistence type="predicted"/>
<organism evidence="1">
    <name type="scientific">freshwater metagenome</name>
    <dbReference type="NCBI Taxonomy" id="449393"/>
    <lineage>
        <taxon>unclassified sequences</taxon>
        <taxon>metagenomes</taxon>
        <taxon>ecological metagenomes</taxon>
    </lineage>
</organism>
<evidence type="ECO:0000313" key="2">
    <source>
        <dbReference type="EMBL" id="CAB5043191.1"/>
    </source>
</evidence>
<accession>A0A6J7GP21</accession>